<sequence length="275" mass="28883">MKYSIVALFCSIGAAEFALTTLKPVGQFLDEPEHPVSVDGSVMTVNSGRRFVGYIENNTLIAVHEGKRFPVYLDSSTHQLILHPGTKVPVTIENEMLTVNGSSDFAIIPYANTTLFTLVSGESDNEKSIPVTIRVNDIMNSGGSSRYGHSPDYDEADWEAQLELVDPASDEFGVVQGLELDEDTALTTDNDSAGIHENDTTSITATSGIAGIVGNTDAGAIDKADSTNFFSTNGSVNSSLSNALSDDGSVEQASMGIKLTASALAVAIAALAIAV</sequence>
<keyword evidence="1" id="KW-0732">Signal</keyword>
<name>A0A060T7L8_BLAAD</name>
<reference evidence="2" key="1">
    <citation type="submission" date="2014-02" db="EMBL/GenBank/DDBJ databases">
        <authorList>
            <person name="Genoscope - CEA"/>
        </authorList>
    </citation>
    <scope>NUCLEOTIDE SEQUENCE</scope>
    <source>
        <strain evidence="2">LS3</strain>
    </source>
</reference>
<protein>
    <submittedName>
        <fullName evidence="2">ARAD1B20416p</fullName>
    </submittedName>
</protein>
<dbReference type="EMBL" id="HG937692">
    <property type="protein sequence ID" value="CDP36764.1"/>
    <property type="molecule type" value="Genomic_DNA"/>
</dbReference>
<feature type="chain" id="PRO_5012022993" evidence="1">
    <location>
        <begin position="16"/>
        <end position="275"/>
    </location>
</feature>
<proteinExistence type="predicted"/>
<dbReference type="AlphaFoldDB" id="A0A060T7L8"/>
<evidence type="ECO:0000313" key="2">
    <source>
        <dbReference type="EMBL" id="CDP36764.1"/>
    </source>
</evidence>
<evidence type="ECO:0000256" key="1">
    <source>
        <dbReference type="SAM" id="SignalP"/>
    </source>
</evidence>
<feature type="signal peptide" evidence="1">
    <location>
        <begin position="1"/>
        <end position="15"/>
    </location>
</feature>
<reference evidence="2" key="2">
    <citation type="submission" date="2014-06" db="EMBL/GenBank/DDBJ databases">
        <title>The complete genome of Blastobotrys (Arxula) adeninivorans LS3 - a yeast of biotechnological interest.</title>
        <authorList>
            <person name="Kunze G."/>
            <person name="Gaillardin C."/>
            <person name="Czernicka M."/>
            <person name="Durrens P."/>
            <person name="Martin T."/>
            <person name="Boer E."/>
            <person name="Gabaldon T."/>
            <person name="Cruz J."/>
            <person name="Talla E."/>
            <person name="Marck C."/>
            <person name="Goffeau A."/>
            <person name="Barbe V."/>
            <person name="Baret P."/>
            <person name="Baronian K."/>
            <person name="Beier S."/>
            <person name="Bleykasten C."/>
            <person name="Bode R."/>
            <person name="Casaregola S."/>
            <person name="Despons L."/>
            <person name="Fairhead C."/>
            <person name="Giersberg M."/>
            <person name="Gierski P."/>
            <person name="Hahnel U."/>
            <person name="Hartmann A."/>
            <person name="Jankowska D."/>
            <person name="Jubin C."/>
            <person name="Jung P."/>
            <person name="Lafontaine I."/>
            <person name="Leh-Louis V."/>
            <person name="Lemaire M."/>
            <person name="Marcet-Houben M."/>
            <person name="Mascher M."/>
            <person name="Morel G."/>
            <person name="Richard G.-F."/>
            <person name="Riechen J."/>
            <person name="Sacerdot C."/>
            <person name="Sarkar A."/>
            <person name="Savel G."/>
            <person name="Schacherer J."/>
            <person name="Sherman D."/>
            <person name="Straub M.-L."/>
            <person name="Stein N."/>
            <person name="Thierry A."/>
            <person name="Trautwein-Schult A."/>
            <person name="Westhof E."/>
            <person name="Worch S."/>
            <person name="Dujon B."/>
            <person name="Souciet J.-L."/>
            <person name="Wincker P."/>
            <person name="Scholz U."/>
            <person name="Neuveglise N."/>
        </authorList>
    </citation>
    <scope>NUCLEOTIDE SEQUENCE</scope>
    <source>
        <strain evidence="2">LS3</strain>
    </source>
</reference>
<accession>A0A060T7L8</accession>
<organism evidence="2">
    <name type="scientific">Blastobotrys adeninivorans</name>
    <name type="common">Yeast</name>
    <name type="synonym">Arxula adeninivorans</name>
    <dbReference type="NCBI Taxonomy" id="409370"/>
    <lineage>
        <taxon>Eukaryota</taxon>
        <taxon>Fungi</taxon>
        <taxon>Dikarya</taxon>
        <taxon>Ascomycota</taxon>
        <taxon>Saccharomycotina</taxon>
        <taxon>Dipodascomycetes</taxon>
        <taxon>Dipodascales</taxon>
        <taxon>Trichomonascaceae</taxon>
        <taxon>Blastobotrys</taxon>
    </lineage>
</organism>
<gene>
    <name evidence="2" type="ORF">GNLVRS02_ARAD1B20416g</name>
</gene>